<proteinExistence type="predicted"/>
<keyword evidence="4" id="KW-1185">Reference proteome</keyword>
<keyword evidence="2" id="KW-1133">Transmembrane helix</keyword>
<keyword evidence="2" id="KW-0812">Transmembrane</keyword>
<evidence type="ECO:0000256" key="1">
    <source>
        <dbReference type="SAM" id="MobiDB-lite"/>
    </source>
</evidence>
<reference evidence="3" key="1">
    <citation type="submission" date="2021-01" db="EMBL/GenBank/DDBJ databases">
        <title>Whole genome shotgun sequence of Planobispora takensis NBRC 109077.</title>
        <authorList>
            <person name="Komaki H."/>
            <person name="Tamura T."/>
        </authorList>
    </citation>
    <scope>NUCLEOTIDE SEQUENCE</scope>
    <source>
        <strain evidence="3">NBRC 109077</strain>
    </source>
</reference>
<feature type="region of interest" description="Disordered" evidence="1">
    <location>
        <begin position="69"/>
        <end position="99"/>
    </location>
</feature>
<accession>A0A8J3SYZ0</accession>
<dbReference type="AlphaFoldDB" id="A0A8J3SYZ0"/>
<feature type="compositionally biased region" description="Basic and acidic residues" evidence="1">
    <location>
        <begin position="75"/>
        <end position="91"/>
    </location>
</feature>
<feature type="transmembrane region" description="Helical" evidence="2">
    <location>
        <begin position="38"/>
        <end position="57"/>
    </location>
</feature>
<evidence type="ECO:0000313" key="4">
    <source>
        <dbReference type="Proteomes" id="UP000634476"/>
    </source>
</evidence>
<gene>
    <name evidence="3" type="ORF">Pta02_50550</name>
</gene>
<sequence>MAANVVRLRRALGRPGVWVAVCAVTIVALVMFPAAALWPLVAAAAPAAMFAAVVTAYEQAAAFRARYPEYGGGTGDREGTARPGHPERADGDTPGAGES</sequence>
<evidence type="ECO:0000313" key="3">
    <source>
        <dbReference type="EMBL" id="GII03047.1"/>
    </source>
</evidence>
<keyword evidence="2" id="KW-0472">Membrane</keyword>
<evidence type="ECO:0000256" key="2">
    <source>
        <dbReference type="SAM" id="Phobius"/>
    </source>
</evidence>
<dbReference type="EMBL" id="BOOK01000036">
    <property type="protein sequence ID" value="GII03047.1"/>
    <property type="molecule type" value="Genomic_DNA"/>
</dbReference>
<feature type="transmembrane region" description="Helical" evidence="2">
    <location>
        <begin position="12"/>
        <end position="32"/>
    </location>
</feature>
<name>A0A8J3SYZ0_9ACTN</name>
<organism evidence="3 4">
    <name type="scientific">Planobispora takensis</name>
    <dbReference type="NCBI Taxonomy" id="1367882"/>
    <lineage>
        <taxon>Bacteria</taxon>
        <taxon>Bacillati</taxon>
        <taxon>Actinomycetota</taxon>
        <taxon>Actinomycetes</taxon>
        <taxon>Streptosporangiales</taxon>
        <taxon>Streptosporangiaceae</taxon>
        <taxon>Planobispora</taxon>
    </lineage>
</organism>
<dbReference type="Proteomes" id="UP000634476">
    <property type="component" value="Unassembled WGS sequence"/>
</dbReference>
<protein>
    <submittedName>
        <fullName evidence="3">Uncharacterized protein</fullName>
    </submittedName>
</protein>
<comment type="caution">
    <text evidence="3">The sequence shown here is derived from an EMBL/GenBank/DDBJ whole genome shotgun (WGS) entry which is preliminary data.</text>
</comment>